<dbReference type="AlphaFoldDB" id="A0AAE0NPC5"/>
<comment type="caution">
    <text evidence="1">The sequence shown here is derived from an EMBL/GenBank/DDBJ whole genome shotgun (WGS) entry which is preliminary data.</text>
</comment>
<sequence>MPHSVLRHRPVLGNFQSLVLASPVFYQQYLLDRRALLGHALTATLGSLLLDAFAVHTSFSLYKPGRELTKDLIPLFMDNYTAMRTAPPDLVLQQCTEADLADASLEAGSLSVTEQRRLLRALYRFQLY</sequence>
<evidence type="ECO:0000313" key="2">
    <source>
        <dbReference type="Proteomes" id="UP001285441"/>
    </source>
</evidence>
<proteinExistence type="predicted"/>
<dbReference type="EMBL" id="JAULSW010000004">
    <property type="protein sequence ID" value="KAK3385145.1"/>
    <property type="molecule type" value="Genomic_DNA"/>
</dbReference>
<protein>
    <submittedName>
        <fullName evidence="1">Uncharacterized protein</fullName>
    </submittedName>
</protein>
<reference evidence="1" key="2">
    <citation type="submission" date="2023-06" db="EMBL/GenBank/DDBJ databases">
        <authorList>
            <consortium name="Lawrence Berkeley National Laboratory"/>
            <person name="Haridas S."/>
            <person name="Hensen N."/>
            <person name="Bonometti L."/>
            <person name="Westerberg I."/>
            <person name="Brannstrom I.O."/>
            <person name="Guillou S."/>
            <person name="Cros-Aarteil S."/>
            <person name="Calhoun S."/>
            <person name="Kuo A."/>
            <person name="Mondo S."/>
            <person name="Pangilinan J."/>
            <person name="Riley R."/>
            <person name="LaButti K."/>
            <person name="Andreopoulos B."/>
            <person name="Lipzen A."/>
            <person name="Chen C."/>
            <person name="Yanf M."/>
            <person name="Daum C."/>
            <person name="Ng V."/>
            <person name="Clum A."/>
            <person name="Steindorff A."/>
            <person name="Ohm R."/>
            <person name="Martin F."/>
            <person name="Silar P."/>
            <person name="Natvig D."/>
            <person name="Lalanne C."/>
            <person name="Gautier V."/>
            <person name="Ament-velasquez S.L."/>
            <person name="Kruys A."/>
            <person name="Hutchinson M.I."/>
            <person name="Powell A.J."/>
            <person name="Barry K."/>
            <person name="Miller A.N."/>
            <person name="Grigoriev I.V."/>
            <person name="Debuchy R."/>
            <person name="Gladieux P."/>
            <person name="Thoren M.H."/>
            <person name="Johannesson H."/>
        </authorList>
    </citation>
    <scope>NUCLEOTIDE SEQUENCE</scope>
    <source>
        <strain evidence="1">CBS 232.78</strain>
    </source>
</reference>
<keyword evidence="2" id="KW-1185">Reference proteome</keyword>
<accession>A0AAE0NPC5</accession>
<evidence type="ECO:0000313" key="1">
    <source>
        <dbReference type="EMBL" id="KAK3385145.1"/>
    </source>
</evidence>
<reference evidence="1" key="1">
    <citation type="journal article" date="2023" name="Mol. Phylogenet. Evol.">
        <title>Genome-scale phylogeny and comparative genomics of the fungal order Sordariales.</title>
        <authorList>
            <person name="Hensen N."/>
            <person name="Bonometti L."/>
            <person name="Westerberg I."/>
            <person name="Brannstrom I.O."/>
            <person name="Guillou S."/>
            <person name="Cros-Aarteil S."/>
            <person name="Calhoun S."/>
            <person name="Haridas S."/>
            <person name="Kuo A."/>
            <person name="Mondo S."/>
            <person name="Pangilinan J."/>
            <person name="Riley R."/>
            <person name="LaButti K."/>
            <person name="Andreopoulos B."/>
            <person name="Lipzen A."/>
            <person name="Chen C."/>
            <person name="Yan M."/>
            <person name="Daum C."/>
            <person name="Ng V."/>
            <person name="Clum A."/>
            <person name="Steindorff A."/>
            <person name="Ohm R.A."/>
            <person name="Martin F."/>
            <person name="Silar P."/>
            <person name="Natvig D.O."/>
            <person name="Lalanne C."/>
            <person name="Gautier V."/>
            <person name="Ament-Velasquez S.L."/>
            <person name="Kruys A."/>
            <person name="Hutchinson M.I."/>
            <person name="Powell A.J."/>
            <person name="Barry K."/>
            <person name="Miller A.N."/>
            <person name="Grigoriev I.V."/>
            <person name="Debuchy R."/>
            <person name="Gladieux P."/>
            <person name="Hiltunen Thoren M."/>
            <person name="Johannesson H."/>
        </authorList>
    </citation>
    <scope>NUCLEOTIDE SEQUENCE</scope>
    <source>
        <strain evidence="1">CBS 232.78</strain>
    </source>
</reference>
<dbReference type="Proteomes" id="UP001285441">
    <property type="component" value="Unassembled WGS sequence"/>
</dbReference>
<name>A0AAE0NPC5_9PEZI</name>
<organism evidence="1 2">
    <name type="scientific">Podospora didyma</name>
    <dbReference type="NCBI Taxonomy" id="330526"/>
    <lineage>
        <taxon>Eukaryota</taxon>
        <taxon>Fungi</taxon>
        <taxon>Dikarya</taxon>
        <taxon>Ascomycota</taxon>
        <taxon>Pezizomycotina</taxon>
        <taxon>Sordariomycetes</taxon>
        <taxon>Sordariomycetidae</taxon>
        <taxon>Sordariales</taxon>
        <taxon>Podosporaceae</taxon>
        <taxon>Podospora</taxon>
    </lineage>
</organism>
<gene>
    <name evidence="1" type="ORF">B0H63DRAFT_522488</name>
</gene>